<evidence type="ECO:0000313" key="1">
    <source>
        <dbReference type="EMBL" id="KZM96472.1"/>
    </source>
</evidence>
<evidence type="ECO:0000313" key="2">
    <source>
        <dbReference type="EMBL" id="WOH03150.1"/>
    </source>
</evidence>
<protein>
    <submittedName>
        <fullName evidence="1">Uncharacterized protein</fullName>
    </submittedName>
</protein>
<proteinExistence type="predicted"/>
<reference evidence="2" key="2">
    <citation type="submission" date="2022-03" db="EMBL/GenBank/DDBJ databases">
        <title>Draft title - Genomic analysis of global carrot germplasm unveils the trajectory of domestication and the origin of high carotenoid orange carrot.</title>
        <authorList>
            <person name="Iorizzo M."/>
            <person name="Ellison S."/>
            <person name="Senalik D."/>
            <person name="Macko-Podgorni A."/>
            <person name="Grzebelus D."/>
            <person name="Bostan H."/>
            <person name="Rolling W."/>
            <person name="Curaba J."/>
            <person name="Simon P."/>
        </authorList>
    </citation>
    <scope>NUCLEOTIDE SEQUENCE</scope>
    <source>
        <tissue evidence="2">Leaf</tissue>
    </source>
</reference>
<keyword evidence="3" id="KW-1185">Reference proteome</keyword>
<name>A0A162A5F8_DAUCS</name>
<evidence type="ECO:0000313" key="3">
    <source>
        <dbReference type="Proteomes" id="UP000077755"/>
    </source>
</evidence>
<dbReference type="AlphaFoldDB" id="A0A162A5F8"/>
<gene>
    <name evidence="1" type="ORF">DCAR_019714</name>
    <name evidence="2" type="ORF">DCAR_0522544</name>
</gene>
<dbReference type="Proteomes" id="UP000077755">
    <property type="component" value="Chromosome 5"/>
</dbReference>
<dbReference type="Gramene" id="KZM96472">
    <property type="protein sequence ID" value="KZM96472"/>
    <property type="gene ID" value="DCAR_019714"/>
</dbReference>
<dbReference type="EMBL" id="LNRQ01000005">
    <property type="protein sequence ID" value="KZM96472.1"/>
    <property type="molecule type" value="Genomic_DNA"/>
</dbReference>
<organism evidence="1">
    <name type="scientific">Daucus carota subsp. sativus</name>
    <name type="common">Carrot</name>
    <dbReference type="NCBI Taxonomy" id="79200"/>
    <lineage>
        <taxon>Eukaryota</taxon>
        <taxon>Viridiplantae</taxon>
        <taxon>Streptophyta</taxon>
        <taxon>Embryophyta</taxon>
        <taxon>Tracheophyta</taxon>
        <taxon>Spermatophyta</taxon>
        <taxon>Magnoliopsida</taxon>
        <taxon>eudicotyledons</taxon>
        <taxon>Gunneridae</taxon>
        <taxon>Pentapetalae</taxon>
        <taxon>asterids</taxon>
        <taxon>campanulids</taxon>
        <taxon>Apiales</taxon>
        <taxon>Apiaceae</taxon>
        <taxon>Apioideae</taxon>
        <taxon>Scandiceae</taxon>
        <taxon>Daucinae</taxon>
        <taxon>Daucus</taxon>
        <taxon>Daucus sect. Daucus</taxon>
    </lineage>
</organism>
<sequence length="220" mass="24915">MQNGTEYVRACALQLEGNWQKQTCSNSTTIEDILLKADIIYAMMAQRVQSDLKQDVVSPTHSKNSTLQHLKASDHDILLKLQREYMISTVNGTEYLKASALQLEGNWKNHGTYIELYESSQFKVSGECELKAEEGPYVGHFLVGLARDHNMGKVKTKKSPFEEENEEDWTNHAPGMLAPISMGICDDEYVKFSLASAEPYWKMQKGLNIYGVVFTPLKKK</sequence>
<reference evidence="1" key="1">
    <citation type="journal article" date="2016" name="Nat. Genet.">
        <title>A high-quality carrot genome assembly provides new insights into carotenoid accumulation and asterid genome evolution.</title>
        <authorList>
            <person name="Iorizzo M."/>
            <person name="Ellison S."/>
            <person name="Senalik D."/>
            <person name="Zeng P."/>
            <person name="Satapoomin P."/>
            <person name="Huang J."/>
            <person name="Bowman M."/>
            <person name="Iovene M."/>
            <person name="Sanseverino W."/>
            <person name="Cavagnaro P."/>
            <person name="Yildiz M."/>
            <person name="Macko-Podgorni A."/>
            <person name="Moranska E."/>
            <person name="Grzebelus E."/>
            <person name="Grzebelus D."/>
            <person name="Ashrafi H."/>
            <person name="Zheng Z."/>
            <person name="Cheng S."/>
            <person name="Spooner D."/>
            <person name="Van Deynze A."/>
            <person name="Simon P."/>
        </authorList>
    </citation>
    <scope>NUCLEOTIDE SEQUENCE [LARGE SCALE GENOMIC DNA]</scope>
    <source>
        <tissue evidence="1">Leaf</tissue>
    </source>
</reference>
<accession>A0A162A5F8</accession>
<dbReference type="EMBL" id="CP093347">
    <property type="protein sequence ID" value="WOH03150.1"/>
    <property type="molecule type" value="Genomic_DNA"/>
</dbReference>